<accession>A0A0B4N1J7</accession>
<organism evidence="1 2">
    <name type="scientific">Escherichia phage vB_EcoP_SU10</name>
    <dbReference type="NCBI Taxonomy" id="1519788"/>
    <lineage>
        <taxon>Viruses</taxon>
        <taxon>Duplodnaviria</taxon>
        <taxon>Heunggongvirae</taxon>
        <taxon>Uroviricota</taxon>
        <taxon>Caudoviricetes</taxon>
        <taxon>Mktvariviridae</taxon>
        <taxon>Gordonclarkvirinae</taxon>
        <taxon>Kuravirus</taxon>
        <taxon>Kuravirus CHD5UKE1</taxon>
        <taxon>Kuravirus SU10</taxon>
    </lineage>
</organism>
<dbReference type="InterPro" id="IPR055861">
    <property type="entry name" value="DUF7438"/>
</dbReference>
<protein>
    <submittedName>
        <fullName evidence="1">Uncharacterized protein</fullName>
    </submittedName>
</protein>
<dbReference type="GeneID" id="24725227"/>
<dbReference type="Proteomes" id="UP000031602">
    <property type="component" value="Segment"/>
</dbReference>
<sequence length="53" mass="6118">MITQTDKNKLFDLIHDLLEAQSFIDNANTWEMEAAGKAFDESEEKLINFINTI</sequence>
<dbReference type="RefSeq" id="YP_009152876.1">
    <property type="nucleotide sequence ID" value="NC_027395.1"/>
</dbReference>
<name>A0A0B4N1J7_9CAUD</name>
<proteinExistence type="predicted"/>
<dbReference type="Pfam" id="PF24219">
    <property type="entry name" value="DUF7438"/>
    <property type="match status" value="1"/>
</dbReference>
<dbReference type="OrthoDB" id="25764at10239"/>
<keyword evidence="2" id="KW-1185">Reference proteome</keyword>
<evidence type="ECO:0000313" key="1">
    <source>
        <dbReference type="EMBL" id="AIF71778.1"/>
    </source>
</evidence>
<dbReference type="EMBL" id="KM044272">
    <property type="protein sequence ID" value="AIF71778.1"/>
    <property type="molecule type" value="Genomic_DNA"/>
</dbReference>
<dbReference type="KEGG" id="vg:24725227"/>
<reference evidence="1 2" key="1">
    <citation type="journal article" date="2014" name="PLoS ONE">
        <title>Genomic, Proteomic, Morphological, and Phylogenetic Analyses of vB_EcoP_SU10, a Podoviridae Phage with C3 Morphology.</title>
        <authorList>
            <person name="Mirzaei M.K."/>
            <person name="Eriksson H."/>
            <person name="Kasuga K."/>
            <person name="Haggard-Ljungquist E."/>
            <person name="Nilsson A.S."/>
        </authorList>
    </citation>
    <scope>NUCLEOTIDE SEQUENCE [LARGE SCALE GENOMIC DNA]</scope>
</reference>
<evidence type="ECO:0000313" key="2">
    <source>
        <dbReference type="Proteomes" id="UP000031602"/>
    </source>
</evidence>
<gene>
    <name evidence="1" type="ORF">SU10_025</name>
</gene>